<dbReference type="GO" id="GO:0005886">
    <property type="term" value="C:plasma membrane"/>
    <property type="evidence" value="ECO:0007669"/>
    <property type="project" value="UniProtKB-SubCell"/>
</dbReference>
<dbReference type="GO" id="GO:0006465">
    <property type="term" value="P:signal peptide processing"/>
    <property type="evidence" value="ECO:0007669"/>
    <property type="project" value="TreeGrafter"/>
</dbReference>
<dbReference type="GO" id="GO:0004190">
    <property type="term" value="F:aspartic-type endopeptidase activity"/>
    <property type="evidence" value="ECO:0007669"/>
    <property type="project" value="InterPro"/>
</dbReference>
<protein>
    <submittedName>
        <fullName evidence="10">Prepilin peptidase</fullName>
    </submittedName>
</protein>
<keyword evidence="6 7" id="KW-0472">Membrane</keyword>
<comment type="caution">
    <text evidence="10">The sequence shown here is derived from an EMBL/GenBank/DDBJ whole genome shotgun (WGS) entry which is preliminary data.</text>
</comment>
<keyword evidence="4 7" id="KW-0812">Transmembrane</keyword>
<feature type="transmembrane region" description="Helical" evidence="7">
    <location>
        <begin position="219"/>
        <end position="237"/>
    </location>
</feature>
<dbReference type="InterPro" id="IPR000045">
    <property type="entry name" value="Prepilin_IV_endopep_pep"/>
</dbReference>
<comment type="similarity">
    <text evidence="2">Belongs to the peptidase A24 family.</text>
</comment>
<feature type="transmembrane region" description="Helical" evidence="7">
    <location>
        <begin position="170"/>
        <end position="189"/>
    </location>
</feature>
<keyword evidence="5 7" id="KW-1133">Transmembrane helix</keyword>
<dbReference type="PANTHER" id="PTHR30487">
    <property type="entry name" value="TYPE 4 PREPILIN-LIKE PROTEINS LEADER PEPTIDE-PROCESSING ENZYME"/>
    <property type="match status" value="1"/>
</dbReference>
<feature type="domain" description="Prepilin peptidase A24 N-terminal" evidence="9">
    <location>
        <begin position="17"/>
        <end position="105"/>
    </location>
</feature>
<evidence type="ECO:0000256" key="5">
    <source>
        <dbReference type="ARBA" id="ARBA00022989"/>
    </source>
</evidence>
<evidence type="ECO:0000256" key="7">
    <source>
        <dbReference type="SAM" id="Phobius"/>
    </source>
</evidence>
<evidence type="ECO:0000313" key="10">
    <source>
        <dbReference type="EMBL" id="MCA9386169.1"/>
    </source>
</evidence>
<organism evidence="10 11">
    <name type="scientific">Candidatus Dojkabacteria bacterium</name>
    <dbReference type="NCBI Taxonomy" id="2099670"/>
    <lineage>
        <taxon>Bacteria</taxon>
        <taxon>Candidatus Dojkabacteria</taxon>
    </lineage>
</organism>
<evidence type="ECO:0000256" key="1">
    <source>
        <dbReference type="ARBA" id="ARBA00004651"/>
    </source>
</evidence>
<dbReference type="AlphaFoldDB" id="A0A955RKS2"/>
<sequence length="275" mass="30943">MSIPSHMVFILVMLLFVFGASIGSFLCALASRLDPKRRETNLKQVFLSRSHCDSCMKQLSNWELIPVFSYLVQKGKCTKCKYKIPASFFIVELLTGIITVLFFLKWFSNPLTPLLIIFFKIGIAYIFIYFAYYDYLYWEIPLNTVIIISVSVLLYLLGGYIFSKIAFTEFIYQLGAGFIGMGAIALVILASKGKGLGWGDVWIFGLVGFLLGIKGLVEVFFISVFFGAAVGILKIALKSEQLKNNLIQFVPFIALGVVISTMLEGKIFMWLFPVL</sequence>
<evidence type="ECO:0000259" key="8">
    <source>
        <dbReference type="Pfam" id="PF01478"/>
    </source>
</evidence>
<dbReference type="Pfam" id="PF01478">
    <property type="entry name" value="Peptidase_A24"/>
    <property type="match status" value="1"/>
</dbReference>
<evidence type="ECO:0000256" key="2">
    <source>
        <dbReference type="ARBA" id="ARBA00005801"/>
    </source>
</evidence>
<reference evidence="10" key="1">
    <citation type="submission" date="2020-04" db="EMBL/GenBank/DDBJ databases">
        <authorList>
            <person name="Zhang T."/>
        </authorList>
    </citation>
    <scope>NUCLEOTIDE SEQUENCE</scope>
    <source>
        <strain evidence="10">HKST-UBA11</strain>
    </source>
</reference>
<evidence type="ECO:0000256" key="4">
    <source>
        <dbReference type="ARBA" id="ARBA00022692"/>
    </source>
</evidence>
<reference evidence="10" key="2">
    <citation type="journal article" date="2021" name="Microbiome">
        <title>Successional dynamics and alternative stable states in a saline activated sludge microbial community over 9 years.</title>
        <authorList>
            <person name="Wang Y."/>
            <person name="Ye J."/>
            <person name="Ju F."/>
            <person name="Liu L."/>
            <person name="Boyd J.A."/>
            <person name="Deng Y."/>
            <person name="Parks D.H."/>
            <person name="Jiang X."/>
            <person name="Yin X."/>
            <person name="Woodcroft B.J."/>
            <person name="Tyson G.W."/>
            <person name="Hugenholtz P."/>
            <person name="Polz M.F."/>
            <person name="Zhang T."/>
        </authorList>
    </citation>
    <scope>NUCLEOTIDE SEQUENCE</scope>
    <source>
        <strain evidence="10">HKST-UBA11</strain>
    </source>
</reference>
<evidence type="ECO:0000259" key="9">
    <source>
        <dbReference type="Pfam" id="PF06750"/>
    </source>
</evidence>
<name>A0A955RKS2_9BACT</name>
<evidence type="ECO:0000256" key="6">
    <source>
        <dbReference type="ARBA" id="ARBA00023136"/>
    </source>
</evidence>
<feature type="transmembrane region" description="Helical" evidence="7">
    <location>
        <begin position="6"/>
        <end position="29"/>
    </location>
</feature>
<feature type="transmembrane region" description="Helical" evidence="7">
    <location>
        <begin position="113"/>
        <end position="133"/>
    </location>
</feature>
<dbReference type="Pfam" id="PF06750">
    <property type="entry name" value="A24_N_bact"/>
    <property type="match status" value="1"/>
</dbReference>
<dbReference type="InterPro" id="IPR050882">
    <property type="entry name" value="Prepilin_peptidase/N-MTase"/>
</dbReference>
<dbReference type="Gene3D" id="1.20.120.1220">
    <property type="match status" value="1"/>
</dbReference>
<dbReference type="InterPro" id="IPR010627">
    <property type="entry name" value="Prepilin_pept_A24_N"/>
</dbReference>
<evidence type="ECO:0000256" key="3">
    <source>
        <dbReference type="ARBA" id="ARBA00022475"/>
    </source>
</evidence>
<accession>A0A955RKS2</accession>
<keyword evidence="3" id="KW-1003">Cell membrane</keyword>
<comment type="subcellular location">
    <subcellularLocation>
        <location evidence="1">Cell membrane</location>
        <topology evidence="1">Multi-pass membrane protein</topology>
    </subcellularLocation>
</comment>
<dbReference type="EMBL" id="JAGQLH010000089">
    <property type="protein sequence ID" value="MCA9386169.1"/>
    <property type="molecule type" value="Genomic_DNA"/>
</dbReference>
<dbReference type="PANTHER" id="PTHR30487:SF0">
    <property type="entry name" value="PREPILIN LEADER PEPTIDASE_N-METHYLTRANSFERASE-RELATED"/>
    <property type="match status" value="1"/>
</dbReference>
<feature type="transmembrane region" description="Helical" evidence="7">
    <location>
        <begin position="196"/>
        <end position="213"/>
    </location>
</feature>
<gene>
    <name evidence="10" type="ORF">KC717_05980</name>
</gene>
<proteinExistence type="inferred from homology"/>
<dbReference type="Proteomes" id="UP000754563">
    <property type="component" value="Unassembled WGS sequence"/>
</dbReference>
<feature type="transmembrane region" description="Helical" evidence="7">
    <location>
        <begin position="249"/>
        <end position="272"/>
    </location>
</feature>
<feature type="transmembrane region" description="Helical" evidence="7">
    <location>
        <begin position="140"/>
        <end position="158"/>
    </location>
</feature>
<evidence type="ECO:0000313" key="11">
    <source>
        <dbReference type="Proteomes" id="UP000754563"/>
    </source>
</evidence>
<feature type="domain" description="Prepilin type IV endopeptidase peptidase" evidence="8">
    <location>
        <begin position="123"/>
        <end position="232"/>
    </location>
</feature>
<feature type="transmembrane region" description="Helical" evidence="7">
    <location>
        <begin position="84"/>
        <end position="107"/>
    </location>
</feature>